<comment type="caution">
    <text evidence="2">The sequence shown here is derived from an EMBL/GenBank/DDBJ whole genome shotgun (WGS) entry which is preliminary data.</text>
</comment>
<evidence type="ECO:0000313" key="2">
    <source>
        <dbReference type="EMBL" id="MFC6036071.1"/>
    </source>
</evidence>
<dbReference type="InterPro" id="IPR036779">
    <property type="entry name" value="LysM_dom_sf"/>
</dbReference>
<dbReference type="SMART" id="SM00257">
    <property type="entry name" value="LysM"/>
    <property type="match status" value="1"/>
</dbReference>
<dbReference type="Pfam" id="PF01476">
    <property type="entry name" value="LysM"/>
    <property type="match status" value="1"/>
</dbReference>
<keyword evidence="3" id="KW-1185">Reference proteome</keyword>
<dbReference type="EMBL" id="JBHPON010000002">
    <property type="protein sequence ID" value="MFC6036071.1"/>
    <property type="molecule type" value="Genomic_DNA"/>
</dbReference>
<dbReference type="CDD" id="cd00118">
    <property type="entry name" value="LysM"/>
    <property type="match status" value="1"/>
</dbReference>
<dbReference type="Gene3D" id="2.60.40.10">
    <property type="entry name" value="Immunoglobulins"/>
    <property type="match status" value="1"/>
</dbReference>
<dbReference type="InterPro" id="IPR018392">
    <property type="entry name" value="LysM"/>
</dbReference>
<dbReference type="Proteomes" id="UP001596116">
    <property type="component" value="Unassembled WGS sequence"/>
</dbReference>
<sequence>MRVIIIILLLIVLGFIGWKAAERFKIIEGPSEEVAELAVPDADQPQSETPAEPALPSFDIVRVDRTGYAVIAGRAKPGSEVTIYANEAELEKVPVEPDGSWVIATETPLDAGPVELSLSMRTEDGTVIRSEDTIVIYVPEREGDLPLVLRTTPGGATEVLQDPSERPEGLGPLSLDVIDYDDAGAVIFSGRATPGLVVELYINRQLIGRVAANDEGRWTIAPEAQIAPGVYDLLVIQLDETGRPEYAIELPFERASMDDIQLRDGRVIVQPGNSLWRIARRAYGSGAQYTIIYAANAAQIRNPDLIYPGQIFDVPDAAETEEEGAN</sequence>
<gene>
    <name evidence="2" type="ORF">ACFMB1_10980</name>
</gene>
<evidence type="ECO:0000313" key="3">
    <source>
        <dbReference type="Proteomes" id="UP001596116"/>
    </source>
</evidence>
<dbReference type="PROSITE" id="PS51782">
    <property type="entry name" value="LYSM"/>
    <property type="match status" value="1"/>
</dbReference>
<dbReference type="Gene3D" id="3.10.350.10">
    <property type="entry name" value="LysM domain"/>
    <property type="match status" value="1"/>
</dbReference>
<feature type="domain" description="LysM" evidence="1">
    <location>
        <begin position="265"/>
        <end position="314"/>
    </location>
</feature>
<dbReference type="InterPro" id="IPR052196">
    <property type="entry name" value="Bact_Kbp"/>
</dbReference>
<organism evidence="2 3">
    <name type="scientific">Hyphococcus aureus</name>
    <dbReference type="NCBI Taxonomy" id="2666033"/>
    <lineage>
        <taxon>Bacteria</taxon>
        <taxon>Pseudomonadati</taxon>
        <taxon>Pseudomonadota</taxon>
        <taxon>Alphaproteobacteria</taxon>
        <taxon>Parvularculales</taxon>
        <taxon>Parvularculaceae</taxon>
        <taxon>Hyphococcus</taxon>
    </lineage>
</organism>
<dbReference type="PANTHER" id="PTHR34700:SF4">
    <property type="entry name" value="PHAGE-LIKE ELEMENT PBSX PROTEIN XKDP"/>
    <property type="match status" value="1"/>
</dbReference>
<evidence type="ECO:0000259" key="1">
    <source>
        <dbReference type="PROSITE" id="PS51782"/>
    </source>
</evidence>
<reference evidence="2 3" key="1">
    <citation type="submission" date="2024-09" db="EMBL/GenBank/DDBJ databases">
        <authorList>
            <person name="Zhang Z.-H."/>
        </authorList>
    </citation>
    <scope>NUCLEOTIDE SEQUENCE [LARGE SCALE GENOMIC DNA]</scope>
    <source>
        <strain evidence="2 3">HHTR114</strain>
    </source>
</reference>
<dbReference type="InterPro" id="IPR013783">
    <property type="entry name" value="Ig-like_fold"/>
</dbReference>
<name>A0ABW1KY98_9PROT</name>
<proteinExistence type="predicted"/>
<protein>
    <submittedName>
        <fullName evidence="2">LysM peptidoglycan-binding domain-containing protein</fullName>
    </submittedName>
</protein>
<accession>A0ABW1KY98</accession>
<dbReference type="RefSeq" id="WP_379882701.1">
    <property type="nucleotide sequence ID" value="NZ_JBHPON010000002.1"/>
</dbReference>
<dbReference type="PANTHER" id="PTHR34700">
    <property type="entry name" value="POTASSIUM BINDING PROTEIN KBP"/>
    <property type="match status" value="1"/>
</dbReference>